<dbReference type="KEGG" id="lau:G293_01115"/>
<dbReference type="STRING" id="1277257.G293_01115"/>
<evidence type="ECO:0000313" key="1">
    <source>
        <dbReference type="EMBL" id="AKK19859.1"/>
    </source>
</evidence>
<gene>
    <name evidence="1" type="ORF">G293_01115</name>
</gene>
<evidence type="ECO:0000313" key="2">
    <source>
        <dbReference type="Proteomes" id="UP000035503"/>
    </source>
</evidence>
<name>A0A0G3I1V9_LIBAF</name>
<sequence>MSIGKKTLFCLFDNKLNGLIIVLYFFDIYFADKITHYSFTIKWNFSFYEFDMQMICCLQKGL</sequence>
<organism evidence="1 2">
    <name type="scientific">Candidatus Liberibacter africanus PTSAPSY</name>
    <dbReference type="NCBI Taxonomy" id="1277257"/>
    <lineage>
        <taxon>Bacteria</taxon>
        <taxon>Pseudomonadati</taxon>
        <taxon>Pseudomonadota</taxon>
        <taxon>Alphaproteobacteria</taxon>
        <taxon>Hyphomicrobiales</taxon>
        <taxon>Rhizobiaceae</taxon>
        <taxon>Liberibacter</taxon>
    </lineage>
</organism>
<accession>A0A0G3I1V9</accession>
<dbReference type="Proteomes" id="UP000035503">
    <property type="component" value="Chromosome"/>
</dbReference>
<proteinExistence type="predicted"/>
<dbReference type="AlphaFoldDB" id="A0A0G3I1V9"/>
<dbReference type="EMBL" id="CP004021">
    <property type="protein sequence ID" value="AKK19859.1"/>
    <property type="molecule type" value="Genomic_DNA"/>
</dbReference>
<reference evidence="1 2" key="1">
    <citation type="journal article" date="2015" name="Genome Announc.">
        <title>Complete Genome Sequence of 'Candidatus Liberibacter africanus,' a Bacterium Associated with Citrus Huanglongbing.</title>
        <authorList>
            <person name="Lin H."/>
            <person name="Pietersen G."/>
            <person name="Han C."/>
            <person name="Read D.A."/>
            <person name="Lou B."/>
            <person name="Gupta G."/>
            <person name="Civerolo E.L."/>
        </authorList>
    </citation>
    <scope>NUCLEOTIDE SEQUENCE [LARGE SCALE GENOMIC DNA]</scope>
    <source>
        <strain evidence="1 2">PTSAPSY</strain>
    </source>
</reference>
<dbReference type="PATRIC" id="fig|1277257.4.peg.244"/>
<keyword evidence="2" id="KW-1185">Reference proteome</keyword>
<protein>
    <submittedName>
        <fullName evidence="1">Uncharacterized protein</fullName>
    </submittedName>
</protein>